<dbReference type="RefSeq" id="WP_223123601.1">
    <property type="nucleotide sequence ID" value="NZ_BNCA01000036.1"/>
</dbReference>
<name>A0A640T2J0_9ACTN</name>
<organism evidence="1 2">
    <name type="scientific">Streptomyces glebosus</name>
    <dbReference type="NCBI Taxonomy" id="249580"/>
    <lineage>
        <taxon>Bacteria</taxon>
        <taxon>Bacillati</taxon>
        <taxon>Actinomycetota</taxon>
        <taxon>Actinomycetes</taxon>
        <taxon>Kitasatosporales</taxon>
        <taxon>Streptomycetaceae</taxon>
        <taxon>Streptomyces</taxon>
    </lineage>
</organism>
<accession>A0A640T2J0</accession>
<dbReference type="EMBL" id="BLIO01000001">
    <property type="protein sequence ID" value="GFE17404.1"/>
    <property type="molecule type" value="Genomic_DNA"/>
</dbReference>
<gene>
    <name evidence="1" type="ORF">Sgleb_54510</name>
</gene>
<protein>
    <submittedName>
        <fullName evidence="1">Uncharacterized protein</fullName>
    </submittedName>
</protein>
<proteinExistence type="predicted"/>
<evidence type="ECO:0000313" key="2">
    <source>
        <dbReference type="Proteomes" id="UP000430079"/>
    </source>
</evidence>
<reference evidence="1 2" key="1">
    <citation type="submission" date="2019-12" db="EMBL/GenBank/DDBJ databases">
        <title>Whole genome shotgun sequence of Streptomyces hygroscopicus subsp. glebosus NBRC 13786.</title>
        <authorList>
            <person name="Ichikawa N."/>
            <person name="Kimura A."/>
            <person name="Kitahashi Y."/>
            <person name="Komaki H."/>
            <person name="Tamura T."/>
        </authorList>
    </citation>
    <scope>NUCLEOTIDE SEQUENCE [LARGE SCALE GENOMIC DNA]</scope>
    <source>
        <strain evidence="1 2">NBRC 13786</strain>
    </source>
</reference>
<comment type="caution">
    <text evidence="1">The sequence shown here is derived from an EMBL/GenBank/DDBJ whole genome shotgun (WGS) entry which is preliminary data.</text>
</comment>
<evidence type="ECO:0000313" key="1">
    <source>
        <dbReference type="EMBL" id="GFE17404.1"/>
    </source>
</evidence>
<dbReference type="Proteomes" id="UP000430079">
    <property type="component" value="Unassembled WGS sequence"/>
</dbReference>
<keyword evidence="2" id="KW-1185">Reference proteome</keyword>
<sequence>MTHLAGGYGYGCCRSHSRFFWGLRPYLVTTAEGMPVTWCLAHPELGEREMTTALLRCDPTTTSPR</sequence>
<dbReference type="AlphaFoldDB" id="A0A640T2J0"/>